<feature type="chain" id="PRO_5040755485" evidence="1">
    <location>
        <begin position="24"/>
        <end position="339"/>
    </location>
</feature>
<name>A0A9X1VVY2_9BURK</name>
<evidence type="ECO:0000259" key="2">
    <source>
        <dbReference type="Pfam" id="PF09084"/>
    </source>
</evidence>
<keyword evidence="4" id="KW-1185">Reference proteome</keyword>
<dbReference type="SUPFAM" id="SSF53850">
    <property type="entry name" value="Periplasmic binding protein-like II"/>
    <property type="match status" value="1"/>
</dbReference>
<organism evidence="3 4">
    <name type="scientific">Variovorax terrae</name>
    <dbReference type="NCBI Taxonomy" id="2923278"/>
    <lineage>
        <taxon>Bacteria</taxon>
        <taxon>Pseudomonadati</taxon>
        <taxon>Pseudomonadota</taxon>
        <taxon>Betaproteobacteria</taxon>
        <taxon>Burkholderiales</taxon>
        <taxon>Comamonadaceae</taxon>
        <taxon>Variovorax</taxon>
    </lineage>
</organism>
<dbReference type="EMBL" id="JALGBI010000001">
    <property type="protein sequence ID" value="MCJ0761663.1"/>
    <property type="molecule type" value="Genomic_DNA"/>
</dbReference>
<protein>
    <submittedName>
        <fullName evidence="3">ABC transporter substrate-binding protein</fullName>
    </submittedName>
</protein>
<dbReference type="InterPro" id="IPR015168">
    <property type="entry name" value="SsuA/THI5"/>
</dbReference>
<reference evidence="3" key="1">
    <citation type="submission" date="2022-03" db="EMBL/GenBank/DDBJ databases">
        <authorList>
            <person name="Woo C.Y."/>
        </authorList>
    </citation>
    <scope>NUCLEOTIDE SEQUENCE</scope>
    <source>
        <strain evidence="3">CYS-02</strain>
    </source>
</reference>
<dbReference type="Pfam" id="PF09084">
    <property type="entry name" value="NMT1"/>
    <property type="match status" value="1"/>
</dbReference>
<keyword evidence="1" id="KW-0732">Signal</keyword>
<dbReference type="Gene3D" id="3.40.190.10">
    <property type="entry name" value="Periplasmic binding protein-like II"/>
    <property type="match status" value="2"/>
</dbReference>
<dbReference type="PANTHER" id="PTHR31528:SF3">
    <property type="entry name" value="THIAMINE BIOSYNTHESIS PROTEIN HI_0357-RELATED"/>
    <property type="match status" value="1"/>
</dbReference>
<evidence type="ECO:0000313" key="4">
    <source>
        <dbReference type="Proteomes" id="UP001139447"/>
    </source>
</evidence>
<gene>
    <name evidence="3" type="ORF">MMF98_00395</name>
</gene>
<evidence type="ECO:0000313" key="3">
    <source>
        <dbReference type="EMBL" id="MCJ0761663.1"/>
    </source>
</evidence>
<feature type="signal peptide" evidence="1">
    <location>
        <begin position="1"/>
        <end position="23"/>
    </location>
</feature>
<dbReference type="RefSeq" id="WP_243302834.1">
    <property type="nucleotide sequence ID" value="NZ_JALGBI010000001.1"/>
</dbReference>
<dbReference type="Proteomes" id="UP001139447">
    <property type="component" value="Unassembled WGS sequence"/>
</dbReference>
<feature type="domain" description="SsuA/THI5-like" evidence="2">
    <location>
        <begin position="37"/>
        <end position="238"/>
    </location>
</feature>
<dbReference type="InterPro" id="IPR027939">
    <property type="entry name" value="NMT1/THI5"/>
</dbReference>
<accession>A0A9X1VVY2</accession>
<comment type="caution">
    <text evidence="3">The sequence shown here is derived from an EMBL/GenBank/DDBJ whole genome shotgun (WGS) entry which is preliminary data.</text>
</comment>
<evidence type="ECO:0000256" key="1">
    <source>
        <dbReference type="SAM" id="SignalP"/>
    </source>
</evidence>
<dbReference type="PANTHER" id="PTHR31528">
    <property type="entry name" value="4-AMINO-5-HYDROXYMETHYL-2-METHYLPYRIMIDINE PHOSPHATE SYNTHASE THI11-RELATED"/>
    <property type="match status" value="1"/>
</dbReference>
<dbReference type="AlphaFoldDB" id="A0A9X1VVY2"/>
<sequence length="339" mass="36780">MKPFAIKTIAALALLAGTSAAFSQEKVVFATNWKAQAGHGGFYQALADGTYKKYGLDVEIQQGGPQVNNRPLLPAGKIDFLMAGNLLQSFDNVKNGVPTIVVAAIFQKDPQAMFAHPGQGYTSFKDLTRAPTAFIGKDGQFSFWQWMKAEYGFRDEAVKPYMFNIGPFAADKKSIQQGYSIEEPLSIKAQAGFDPMVFLLADNGFSTYATTIETRAELVKTKPETVKKFVEASILGWTNYLYGDNKAANEMIKKANPEMTDANLAGSLGLMKKLGVVDSGDSLTEGIGTMHAARVKDFYDKMVKAGLYKAGEVDLSKVATTQFVGKGVGVDVRKKLTGK</sequence>
<proteinExistence type="predicted"/>
<dbReference type="GO" id="GO:0009228">
    <property type="term" value="P:thiamine biosynthetic process"/>
    <property type="evidence" value="ECO:0007669"/>
    <property type="project" value="InterPro"/>
</dbReference>